<dbReference type="Pfam" id="PF13858">
    <property type="entry name" value="DUF4199"/>
    <property type="match status" value="1"/>
</dbReference>
<proteinExistence type="predicted"/>
<dbReference type="RefSeq" id="WP_109656053.1">
    <property type="nucleotide sequence ID" value="NZ_CP029145.1"/>
</dbReference>
<dbReference type="Proteomes" id="UP000245999">
    <property type="component" value="Chromosome"/>
</dbReference>
<keyword evidence="1" id="KW-1133">Transmembrane helix</keyword>
<organism evidence="2 3">
    <name type="scientific">Hymenobacter nivis</name>
    <dbReference type="NCBI Taxonomy" id="1850093"/>
    <lineage>
        <taxon>Bacteria</taxon>
        <taxon>Pseudomonadati</taxon>
        <taxon>Bacteroidota</taxon>
        <taxon>Cytophagia</taxon>
        <taxon>Cytophagales</taxon>
        <taxon>Hymenobacteraceae</taxon>
        <taxon>Hymenobacter</taxon>
    </lineage>
</organism>
<feature type="transmembrane region" description="Helical" evidence="1">
    <location>
        <begin position="18"/>
        <end position="37"/>
    </location>
</feature>
<dbReference type="AlphaFoldDB" id="A0A2Z3GGK6"/>
<evidence type="ECO:0000313" key="2">
    <source>
        <dbReference type="EMBL" id="AWM32959.1"/>
    </source>
</evidence>
<dbReference type="OrthoDB" id="1122768at2"/>
<keyword evidence="1" id="KW-0812">Transmembrane</keyword>
<evidence type="ECO:0000313" key="3">
    <source>
        <dbReference type="Proteomes" id="UP000245999"/>
    </source>
</evidence>
<feature type="transmembrane region" description="Helical" evidence="1">
    <location>
        <begin position="75"/>
        <end position="98"/>
    </location>
</feature>
<evidence type="ECO:0000256" key="1">
    <source>
        <dbReference type="SAM" id="Phobius"/>
    </source>
</evidence>
<accession>A0A2Z3GGK6</accession>
<feature type="transmembrane region" description="Helical" evidence="1">
    <location>
        <begin position="143"/>
        <end position="167"/>
    </location>
</feature>
<name>A0A2Z3GGK6_9BACT</name>
<feature type="transmembrane region" description="Helical" evidence="1">
    <location>
        <begin position="43"/>
        <end position="63"/>
    </location>
</feature>
<sequence>METTTTTPITTTAAGLRYGLLTGLVSIIFTFVLFAIGQEGNSGLASIAFAILIIGIVLAHKAFKATNEGYMSYGQGLGIGVLAGGINGFLSTVFSYVYRTFIDPDMVARMMDQMRTKLEAAGSMSEAQIEQMVNASTKYTTGAIGLAIGIVSGFFMGLVFSLVIAAITKNARPEFE</sequence>
<dbReference type="KEGG" id="hnv:DDQ68_09310"/>
<protein>
    <submittedName>
        <fullName evidence="2">DUF4199 domain-containing protein</fullName>
    </submittedName>
</protein>
<gene>
    <name evidence="2" type="ORF">DDQ68_09310</name>
</gene>
<dbReference type="EMBL" id="CP029145">
    <property type="protein sequence ID" value="AWM32959.1"/>
    <property type="molecule type" value="Genomic_DNA"/>
</dbReference>
<reference evidence="3" key="1">
    <citation type="submission" date="2018-04" db="EMBL/GenBank/DDBJ databases">
        <title>Complete genome of Antarctic heterotrophic bacterium Hymenobacter nivis.</title>
        <authorList>
            <person name="Terashima M."/>
        </authorList>
    </citation>
    <scope>NUCLEOTIDE SEQUENCE [LARGE SCALE GENOMIC DNA]</scope>
    <source>
        <strain evidence="3">NBRC 111535</strain>
    </source>
</reference>
<dbReference type="InterPro" id="IPR025250">
    <property type="entry name" value="DUF4199"/>
</dbReference>
<keyword evidence="3" id="KW-1185">Reference proteome</keyword>
<keyword evidence="1" id="KW-0472">Membrane</keyword>